<comment type="caution">
    <text evidence="3">The sequence shown here is derived from an EMBL/GenBank/DDBJ whole genome shotgun (WGS) entry which is preliminary data.</text>
</comment>
<dbReference type="AlphaFoldDB" id="A0A3D8P5R4"/>
<dbReference type="InterPro" id="IPR036388">
    <property type="entry name" value="WH-like_DNA-bd_sf"/>
</dbReference>
<evidence type="ECO:0000256" key="1">
    <source>
        <dbReference type="SAM" id="MobiDB-lite"/>
    </source>
</evidence>
<evidence type="ECO:0000313" key="3">
    <source>
        <dbReference type="EMBL" id="RDV83643.1"/>
    </source>
</evidence>
<dbReference type="Pfam" id="PF09339">
    <property type="entry name" value="HTH_IclR"/>
    <property type="match status" value="1"/>
</dbReference>
<organism evidence="3 4">
    <name type="scientific">Ammonifex thiophilus</name>
    <dbReference type="NCBI Taxonomy" id="444093"/>
    <lineage>
        <taxon>Bacteria</taxon>
        <taxon>Bacillati</taxon>
        <taxon>Bacillota</taxon>
        <taxon>Clostridia</taxon>
        <taxon>Thermoanaerobacterales</taxon>
        <taxon>Thermoanaerobacteraceae</taxon>
        <taxon>Ammonifex</taxon>
    </lineage>
</organism>
<protein>
    <submittedName>
        <fullName evidence="3">Winged helix-turn-helix transcriptional regulator</fullName>
    </submittedName>
</protein>
<evidence type="ECO:0000259" key="2">
    <source>
        <dbReference type="Pfam" id="PF09339"/>
    </source>
</evidence>
<dbReference type="SUPFAM" id="SSF46785">
    <property type="entry name" value="Winged helix' DNA-binding domain"/>
    <property type="match status" value="1"/>
</dbReference>
<dbReference type="GO" id="GO:0003677">
    <property type="term" value="F:DNA binding"/>
    <property type="evidence" value="ECO:0007669"/>
    <property type="project" value="InterPro"/>
</dbReference>
<feature type="compositionally biased region" description="Basic and acidic residues" evidence="1">
    <location>
        <begin position="1"/>
        <end position="11"/>
    </location>
</feature>
<accession>A0A3D8P5R4</accession>
<feature type="domain" description="HTH iclR-type" evidence="2">
    <location>
        <begin position="39"/>
        <end position="80"/>
    </location>
</feature>
<dbReference type="InterPro" id="IPR005471">
    <property type="entry name" value="Tscrpt_reg_IclR_N"/>
</dbReference>
<evidence type="ECO:0000313" key="4">
    <source>
        <dbReference type="Proteomes" id="UP000256329"/>
    </source>
</evidence>
<dbReference type="Proteomes" id="UP000256329">
    <property type="component" value="Unassembled WGS sequence"/>
</dbReference>
<reference evidence="3 4" key="1">
    <citation type="submission" date="2018-08" db="EMBL/GenBank/DDBJ databases">
        <title>Form III RuBisCO-mediated autotrophy in Thermodesulfobium bacteria.</title>
        <authorList>
            <person name="Toshchakov S.V."/>
            <person name="Kublanov I.V."/>
            <person name="Frolov E."/>
            <person name="Bonch-Osmolovskaya E.A."/>
            <person name="Tourova T.P."/>
            <person name="Chernych N.A."/>
            <person name="Lebedinsky A.V."/>
        </authorList>
    </citation>
    <scope>NUCLEOTIDE SEQUENCE [LARGE SCALE GENOMIC DNA]</scope>
    <source>
        <strain evidence="3 4">SR</strain>
    </source>
</reference>
<gene>
    <name evidence="3" type="ORF">DXX99_04925</name>
</gene>
<dbReference type="EMBL" id="QSLN01000004">
    <property type="protein sequence ID" value="RDV83643.1"/>
    <property type="molecule type" value="Genomic_DNA"/>
</dbReference>
<dbReference type="RefSeq" id="WP_115792402.1">
    <property type="nucleotide sequence ID" value="NZ_QSLN01000004.1"/>
</dbReference>
<feature type="region of interest" description="Disordered" evidence="1">
    <location>
        <begin position="1"/>
        <end position="24"/>
    </location>
</feature>
<proteinExistence type="predicted"/>
<dbReference type="Gene3D" id="1.10.10.10">
    <property type="entry name" value="Winged helix-like DNA-binding domain superfamily/Winged helix DNA-binding domain"/>
    <property type="match status" value="1"/>
</dbReference>
<dbReference type="GO" id="GO:0006355">
    <property type="term" value="P:regulation of DNA-templated transcription"/>
    <property type="evidence" value="ECO:0007669"/>
    <property type="project" value="InterPro"/>
</dbReference>
<dbReference type="InterPro" id="IPR036390">
    <property type="entry name" value="WH_DNA-bd_sf"/>
</dbReference>
<sequence>MAEEKQNERKSTVAAMRARRPVPEEKREVVRVATKEKNQILAAIKEAGTSLTVPEIAAKTGLPTERIMRHLASLRKYGKVKEEFTKGDYYTYTLVEVKKEL</sequence>
<keyword evidence="4" id="KW-1185">Reference proteome</keyword>
<dbReference type="OrthoDB" id="5517596at2"/>
<name>A0A3D8P5R4_9THEO</name>